<gene>
    <name evidence="1" type="ORF">TCE0_043r15791</name>
</gene>
<organism evidence="1 2">
    <name type="scientific">Talaromyces pinophilus</name>
    <name type="common">Penicillium pinophilum</name>
    <dbReference type="NCBI Taxonomy" id="128442"/>
    <lineage>
        <taxon>Eukaryota</taxon>
        <taxon>Fungi</taxon>
        <taxon>Dikarya</taxon>
        <taxon>Ascomycota</taxon>
        <taxon>Pezizomycotina</taxon>
        <taxon>Eurotiomycetes</taxon>
        <taxon>Eurotiomycetidae</taxon>
        <taxon>Eurotiales</taxon>
        <taxon>Trichocomaceae</taxon>
        <taxon>Talaromyces</taxon>
        <taxon>Talaromyces sect. Talaromyces</taxon>
    </lineage>
</organism>
<evidence type="ECO:0000313" key="2">
    <source>
        <dbReference type="Proteomes" id="UP000053095"/>
    </source>
</evidence>
<dbReference type="EMBL" id="DF933839">
    <property type="protein sequence ID" value="GAM42115.1"/>
    <property type="molecule type" value="Genomic_DNA"/>
</dbReference>
<keyword evidence="2" id="KW-1185">Reference proteome</keyword>
<accession>A0A0B8MYD7</accession>
<evidence type="ECO:0000313" key="1">
    <source>
        <dbReference type="EMBL" id="GAM42115.1"/>
    </source>
</evidence>
<protein>
    <submittedName>
        <fullName evidence="1">Uncharacterized protein</fullName>
    </submittedName>
</protein>
<reference evidence="2" key="1">
    <citation type="journal article" date="2015" name="Genome Announc.">
        <title>Draft genome sequence of Talaromyces cellulolyticus strain Y-94, a source of lignocellulosic biomass-degrading enzymes.</title>
        <authorList>
            <person name="Fujii T."/>
            <person name="Koike H."/>
            <person name="Sawayama S."/>
            <person name="Yano S."/>
            <person name="Inoue H."/>
        </authorList>
    </citation>
    <scope>NUCLEOTIDE SEQUENCE [LARGE SCALE GENOMIC DNA]</scope>
    <source>
        <strain evidence="2">Y-94</strain>
    </source>
</reference>
<dbReference type="AlphaFoldDB" id="A0A0B8MYD7"/>
<proteinExistence type="predicted"/>
<dbReference type="Proteomes" id="UP000053095">
    <property type="component" value="Unassembled WGS sequence"/>
</dbReference>
<sequence>MAKEKYYTLSEINEQIECRKGWERRRYEWEMSLIDFVARNVADEPLRETLAMPPSARDEDGIVDDEMHVWGWVPCGYKGLEVTQEFAKEILADATIAMLHERLTKLKNYVGIYYGGVEDGYRRIYINYVDEEPELPDYLKDLPILKLQKWEPLMQPKSNFGKWLK</sequence>
<name>A0A0B8MYD7_TALPI</name>